<dbReference type="PRINTS" id="PR00449">
    <property type="entry name" value="RASTRNSFRMNG"/>
</dbReference>
<name>A0AAU9YSS7_PHORO</name>
<dbReference type="Pfam" id="PF00071">
    <property type="entry name" value="Ras"/>
    <property type="match status" value="1"/>
</dbReference>
<dbReference type="SMART" id="SM00174">
    <property type="entry name" value="RHO"/>
    <property type="match status" value="1"/>
</dbReference>
<evidence type="ECO:0000313" key="6">
    <source>
        <dbReference type="Proteomes" id="UP001152836"/>
    </source>
</evidence>
<sequence>MATSAVPSDNLPTYKLVVVGDGGVGKSALTIQFFQKIFVPDYDPTIEDSYLKHTEIDNQESFPMILVANKVDLMHLRKITREQGKEMATKHNIPYIETSAKDPPLNVDKAFHDLVRVIRQQIPEKSQKKKKKAKWRGDRATGTHKLQCVIL</sequence>
<dbReference type="EMBL" id="CALSGD010000279">
    <property type="protein sequence ID" value="CAH6777847.1"/>
    <property type="molecule type" value="Genomic_DNA"/>
</dbReference>
<keyword evidence="3" id="KW-0342">GTP-binding</keyword>
<accession>A0AAU9YSS7</accession>
<comment type="subcellular location">
    <subcellularLocation>
        <location evidence="1">Endomembrane system</location>
    </subcellularLocation>
</comment>
<dbReference type="GO" id="GO:0007165">
    <property type="term" value="P:signal transduction"/>
    <property type="evidence" value="ECO:0007669"/>
    <property type="project" value="InterPro"/>
</dbReference>
<dbReference type="InterPro" id="IPR020849">
    <property type="entry name" value="Small_GTPase_Ras-type"/>
</dbReference>
<comment type="caution">
    <text evidence="5">The sequence shown here is derived from an EMBL/GenBank/DDBJ whole genome shotgun (WGS) entry which is preliminary data.</text>
</comment>
<dbReference type="GO" id="GO:0016020">
    <property type="term" value="C:membrane"/>
    <property type="evidence" value="ECO:0007669"/>
    <property type="project" value="InterPro"/>
</dbReference>
<dbReference type="GO" id="GO:0003924">
    <property type="term" value="F:GTPase activity"/>
    <property type="evidence" value="ECO:0007669"/>
    <property type="project" value="InterPro"/>
</dbReference>
<dbReference type="GO" id="GO:0005525">
    <property type="term" value="F:GTP binding"/>
    <property type="evidence" value="ECO:0007669"/>
    <property type="project" value="UniProtKB-KW"/>
</dbReference>
<evidence type="ECO:0000313" key="5">
    <source>
        <dbReference type="EMBL" id="CAH6777847.1"/>
    </source>
</evidence>
<dbReference type="GO" id="GO:0012505">
    <property type="term" value="C:endomembrane system"/>
    <property type="evidence" value="ECO:0007669"/>
    <property type="project" value="UniProtKB-SubCell"/>
</dbReference>
<keyword evidence="2" id="KW-0547">Nucleotide-binding</keyword>
<dbReference type="PANTHER" id="PTHR24070">
    <property type="entry name" value="RAS, DI-RAS, AND RHEB FAMILY MEMBERS OF SMALL GTPASE SUPERFAMILY"/>
    <property type="match status" value="1"/>
</dbReference>
<protein>
    <submittedName>
        <fullName evidence="5">Mras protein</fullName>
    </submittedName>
</protein>
<evidence type="ECO:0000256" key="3">
    <source>
        <dbReference type="ARBA" id="ARBA00023134"/>
    </source>
</evidence>
<dbReference type="Proteomes" id="UP001152836">
    <property type="component" value="Unassembled WGS sequence"/>
</dbReference>
<keyword evidence="4" id="KW-0472">Membrane</keyword>
<gene>
    <name evidence="5" type="primary">Mras</name>
    <name evidence="5" type="ORF">PHOROB_LOCUS1688</name>
</gene>
<evidence type="ECO:0000256" key="4">
    <source>
        <dbReference type="ARBA" id="ARBA00023136"/>
    </source>
</evidence>
<dbReference type="SUPFAM" id="SSF52540">
    <property type="entry name" value="P-loop containing nucleoside triphosphate hydrolases"/>
    <property type="match status" value="1"/>
</dbReference>
<dbReference type="PROSITE" id="PS51419">
    <property type="entry name" value="RAB"/>
    <property type="match status" value="1"/>
</dbReference>
<dbReference type="InterPro" id="IPR001806">
    <property type="entry name" value="Small_GTPase"/>
</dbReference>
<organism evidence="5 6">
    <name type="scientific">Phodopus roborovskii</name>
    <name type="common">Roborovski's desert hamster</name>
    <name type="synonym">Cricetulus roborovskii</name>
    <dbReference type="NCBI Taxonomy" id="109678"/>
    <lineage>
        <taxon>Eukaryota</taxon>
        <taxon>Metazoa</taxon>
        <taxon>Chordata</taxon>
        <taxon>Craniata</taxon>
        <taxon>Vertebrata</taxon>
        <taxon>Euteleostomi</taxon>
        <taxon>Mammalia</taxon>
        <taxon>Eutheria</taxon>
        <taxon>Euarchontoglires</taxon>
        <taxon>Glires</taxon>
        <taxon>Rodentia</taxon>
        <taxon>Myomorpha</taxon>
        <taxon>Muroidea</taxon>
        <taxon>Cricetidae</taxon>
        <taxon>Cricetinae</taxon>
        <taxon>Phodopus</taxon>
    </lineage>
</organism>
<dbReference type="Pfam" id="PF08477">
    <property type="entry name" value="Roc"/>
    <property type="match status" value="1"/>
</dbReference>
<dbReference type="SMART" id="SM00175">
    <property type="entry name" value="RAB"/>
    <property type="match status" value="1"/>
</dbReference>
<dbReference type="SMART" id="SM00173">
    <property type="entry name" value="RAS"/>
    <property type="match status" value="1"/>
</dbReference>
<dbReference type="Gene3D" id="3.40.50.300">
    <property type="entry name" value="P-loop containing nucleotide triphosphate hydrolases"/>
    <property type="match status" value="2"/>
</dbReference>
<dbReference type="AlphaFoldDB" id="A0AAU9YSS7"/>
<proteinExistence type="predicted"/>
<evidence type="ECO:0000256" key="1">
    <source>
        <dbReference type="ARBA" id="ARBA00004308"/>
    </source>
</evidence>
<evidence type="ECO:0000256" key="2">
    <source>
        <dbReference type="ARBA" id="ARBA00022741"/>
    </source>
</evidence>
<dbReference type="PROSITE" id="PS51421">
    <property type="entry name" value="RAS"/>
    <property type="match status" value="1"/>
</dbReference>
<keyword evidence="6" id="KW-1185">Reference proteome</keyword>
<dbReference type="InterPro" id="IPR027417">
    <property type="entry name" value="P-loop_NTPase"/>
</dbReference>
<reference evidence="5" key="1">
    <citation type="submission" date="2022-06" db="EMBL/GenBank/DDBJ databases">
        <authorList>
            <person name="Andreotti S."/>
            <person name="Wyler E."/>
        </authorList>
    </citation>
    <scope>NUCLEOTIDE SEQUENCE</scope>
</reference>